<evidence type="ECO:0000313" key="2">
    <source>
        <dbReference type="Proteomes" id="UP000181898"/>
    </source>
</evidence>
<name>A0A1L3JKU8_9FLAO</name>
<protein>
    <submittedName>
        <fullName evidence="1">Uncharacterized protein</fullName>
    </submittedName>
</protein>
<dbReference type="STRING" id="1850252.LPB136_10345"/>
<dbReference type="OrthoDB" id="1452616at2"/>
<dbReference type="Proteomes" id="UP000181898">
    <property type="component" value="Chromosome"/>
</dbReference>
<dbReference type="AlphaFoldDB" id="A0A1L3JKU8"/>
<dbReference type="RefSeq" id="WP_072556263.1">
    <property type="nucleotide sequence ID" value="NZ_CP018155.1"/>
</dbReference>
<organism evidence="1 2">
    <name type="scientific">Tenacibaculum todarodis</name>
    <dbReference type="NCBI Taxonomy" id="1850252"/>
    <lineage>
        <taxon>Bacteria</taxon>
        <taxon>Pseudomonadati</taxon>
        <taxon>Bacteroidota</taxon>
        <taxon>Flavobacteriia</taxon>
        <taxon>Flavobacteriales</taxon>
        <taxon>Flavobacteriaceae</taxon>
        <taxon>Tenacibaculum</taxon>
    </lineage>
</organism>
<proteinExistence type="predicted"/>
<dbReference type="KEGG" id="ten:LPB136_10345"/>
<dbReference type="EMBL" id="CP018155">
    <property type="protein sequence ID" value="APG65739.1"/>
    <property type="molecule type" value="Genomic_DNA"/>
</dbReference>
<accession>A0A1L3JKU8</accession>
<sequence length="70" mass="8538">MGGKRIPKTLTYRVKSNKKEIIAHCTIHDDNLKIIDYNWLMKNSWKENNPNIFFKDLYFLFKIEKDKYVK</sequence>
<evidence type="ECO:0000313" key="1">
    <source>
        <dbReference type="EMBL" id="APG65739.1"/>
    </source>
</evidence>
<keyword evidence="2" id="KW-1185">Reference proteome</keyword>
<reference evidence="1 2" key="1">
    <citation type="submission" date="2016-11" db="EMBL/GenBank/DDBJ databases">
        <title>Tenacibaculum sp. LPB0136, isolated from marine environment.</title>
        <authorList>
            <person name="Kim E."/>
            <person name="Yi H."/>
        </authorList>
    </citation>
    <scope>NUCLEOTIDE SEQUENCE [LARGE SCALE GENOMIC DNA]</scope>
    <source>
        <strain evidence="1 2">LPB0136</strain>
    </source>
</reference>
<gene>
    <name evidence="1" type="ORF">LPB136_10345</name>
</gene>